<dbReference type="Proteomes" id="UP000191612">
    <property type="component" value="Unassembled WGS sequence"/>
</dbReference>
<dbReference type="InterPro" id="IPR051609">
    <property type="entry name" value="NmrA/Isoflavone_reductase-like"/>
</dbReference>
<comment type="caution">
    <text evidence="4">The sequence shown here is derived from an EMBL/GenBank/DDBJ whole genome shotgun (WGS) entry which is preliminary data.</text>
</comment>
<evidence type="ECO:0000259" key="3">
    <source>
        <dbReference type="Pfam" id="PF05368"/>
    </source>
</evidence>
<keyword evidence="1" id="KW-0521">NADP</keyword>
<dbReference type="PANTHER" id="PTHR47706">
    <property type="entry name" value="NMRA-LIKE FAMILY PROTEIN"/>
    <property type="match status" value="1"/>
</dbReference>
<dbReference type="AlphaFoldDB" id="A0A1V6QXR3"/>
<evidence type="ECO:0000256" key="1">
    <source>
        <dbReference type="ARBA" id="ARBA00022857"/>
    </source>
</evidence>
<evidence type="ECO:0000256" key="2">
    <source>
        <dbReference type="ARBA" id="ARBA00023002"/>
    </source>
</evidence>
<organism evidence="4 5">
    <name type="scientific">Penicillium solitum</name>
    <dbReference type="NCBI Taxonomy" id="60172"/>
    <lineage>
        <taxon>Eukaryota</taxon>
        <taxon>Fungi</taxon>
        <taxon>Dikarya</taxon>
        <taxon>Ascomycota</taxon>
        <taxon>Pezizomycotina</taxon>
        <taxon>Eurotiomycetes</taxon>
        <taxon>Eurotiomycetidae</taxon>
        <taxon>Eurotiales</taxon>
        <taxon>Aspergillaceae</taxon>
        <taxon>Penicillium</taxon>
    </lineage>
</organism>
<dbReference type="InterPro" id="IPR008030">
    <property type="entry name" value="NmrA-like"/>
</dbReference>
<dbReference type="SUPFAM" id="SSF51735">
    <property type="entry name" value="NAD(P)-binding Rossmann-fold domains"/>
    <property type="match status" value="1"/>
</dbReference>
<dbReference type="InterPro" id="IPR036291">
    <property type="entry name" value="NAD(P)-bd_dom_sf"/>
</dbReference>
<proteinExistence type="predicted"/>
<gene>
    <name evidence="4" type="ORF">PENSOL_c029G04240</name>
</gene>
<dbReference type="Pfam" id="PF05368">
    <property type="entry name" value="NmrA"/>
    <property type="match status" value="1"/>
</dbReference>
<feature type="domain" description="NmrA-like" evidence="3">
    <location>
        <begin position="4"/>
        <end position="222"/>
    </location>
</feature>
<dbReference type="GO" id="GO:0016491">
    <property type="term" value="F:oxidoreductase activity"/>
    <property type="evidence" value="ECO:0007669"/>
    <property type="project" value="UniProtKB-KW"/>
</dbReference>
<keyword evidence="2" id="KW-0560">Oxidoreductase</keyword>
<name>A0A1V6QXR3_9EURO</name>
<dbReference type="Gene3D" id="3.40.50.720">
    <property type="entry name" value="NAD(P)-binding Rossmann-like Domain"/>
    <property type="match status" value="1"/>
</dbReference>
<protein>
    <recommendedName>
        <fullName evidence="3">NmrA-like domain-containing protein</fullName>
    </recommendedName>
</protein>
<keyword evidence="5" id="KW-1185">Reference proteome</keyword>
<dbReference type="STRING" id="60172.A0A1V6QXR3"/>
<dbReference type="PANTHER" id="PTHR47706:SF9">
    <property type="entry name" value="NMRA-LIKE DOMAIN-CONTAINING PROTEIN-RELATED"/>
    <property type="match status" value="1"/>
</dbReference>
<accession>A0A1V6QXR3</accession>
<sequence length="313" mass="34069">MTFNRIAVYGHRGWASSEIVQALASSGAAIRILHRPESDISSLPANVEIVEVDLTDQASLVQNLKDIDIVICLVGHDGVTLQHHFVEAIPKTQVQLFVPSDLAARYDDQGNQIPVNRNKVEVEKAVRQAAIPTTVVLPGNFAEFALGTPALGVDYESNKIQFIGNSASEPLNLCTRSYVAAAYASIFASTPISQLENRDLALCELSPTGAEIAEALTQRFGAAPLSKSESEEHIVQALNEAVETANPFTLALYCRKIWATGEQSNMIGDDVWDVKNYSKATVSSLIAESKLKPYRAMPAEVRGFFTTLFDQCE</sequence>
<reference evidence="5" key="1">
    <citation type="journal article" date="2017" name="Nat. Microbiol.">
        <title>Global analysis of biosynthetic gene clusters reveals vast potential of secondary metabolite production in Penicillium species.</title>
        <authorList>
            <person name="Nielsen J.C."/>
            <person name="Grijseels S."/>
            <person name="Prigent S."/>
            <person name="Ji B."/>
            <person name="Dainat J."/>
            <person name="Nielsen K.F."/>
            <person name="Frisvad J.C."/>
            <person name="Workman M."/>
            <person name="Nielsen J."/>
        </authorList>
    </citation>
    <scope>NUCLEOTIDE SEQUENCE [LARGE SCALE GENOMIC DNA]</scope>
    <source>
        <strain evidence="5">IBT 29525</strain>
    </source>
</reference>
<evidence type="ECO:0000313" key="4">
    <source>
        <dbReference type="EMBL" id="OQD93985.1"/>
    </source>
</evidence>
<evidence type="ECO:0000313" key="5">
    <source>
        <dbReference type="Proteomes" id="UP000191612"/>
    </source>
</evidence>
<dbReference type="EMBL" id="MDYO01000029">
    <property type="protein sequence ID" value="OQD93985.1"/>
    <property type="molecule type" value="Genomic_DNA"/>
</dbReference>